<dbReference type="InterPro" id="IPR039437">
    <property type="entry name" value="FrzH/put_lumazine-bd"/>
</dbReference>
<evidence type="ECO:0000256" key="1">
    <source>
        <dbReference type="SAM" id="SignalP"/>
    </source>
</evidence>
<dbReference type="Proteomes" id="UP000184212">
    <property type="component" value="Unassembled WGS sequence"/>
</dbReference>
<protein>
    <submittedName>
        <fullName evidence="2">Putative lumazine-binding</fullName>
    </submittedName>
</protein>
<dbReference type="AlphaFoldDB" id="A0A1M5R015"/>
<dbReference type="EMBL" id="FQWQ01000002">
    <property type="protein sequence ID" value="SHH19682.1"/>
    <property type="molecule type" value="Genomic_DNA"/>
</dbReference>
<sequence length="166" mass="18733">MIYRNALLAILFTACSFFAVAQQPPPDPAITSTIQQLFKGMETGDSALVHAAFAREITMATVRRDKTGNPVLQREASAQGFLKAVGTPHPQTWYEEIWDVKVQQDGDFAQVWCDYAFYIGNTFSHCGVDAFQLHKQKDGWKIFHLADTRRTENCTIPKSIQQKHTP</sequence>
<dbReference type="Gene3D" id="3.10.450.50">
    <property type="match status" value="1"/>
</dbReference>
<dbReference type="SUPFAM" id="SSF54427">
    <property type="entry name" value="NTF2-like"/>
    <property type="match status" value="1"/>
</dbReference>
<keyword evidence="3" id="KW-1185">Reference proteome</keyword>
<dbReference type="OrthoDB" id="117186at2"/>
<evidence type="ECO:0000313" key="3">
    <source>
        <dbReference type="Proteomes" id="UP000184212"/>
    </source>
</evidence>
<organism evidence="2 3">
    <name type="scientific">Chryseolinea serpens</name>
    <dbReference type="NCBI Taxonomy" id="947013"/>
    <lineage>
        <taxon>Bacteria</taxon>
        <taxon>Pseudomonadati</taxon>
        <taxon>Bacteroidota</taxon>
        <taxon>Cytophagia</taxon>
        <taxon>Cytophagales</taxon>
        <taxon>Fulvivirgaceae</taxon>
        <taxon>Chryseolinea</taxon>
    </lineage>
</organism>
<feature type="signal peptide" evidence="1">
    <location>
        <begin position="1"/>
        <end position="21"/>
    </location>
</feature>
<dbReference type="Pfam" id="PF12893">
    <property type="entry name" value="Lumazine_bd_2"/>
    <property type="match status" value="1"/>
</dbReference>
<name>A0A1M5R015_9BACT</name>
<keyword evidence="1" id="KW-0732">Signal</keyword>
<reference evidence="2 3" key="1">
    <citation type="submission" date="2016-11" db="EMBL/GenBank/DDBJ databases">
        <authorList>
            <person name="Jaros S."/>
            <person name="Januszkiewicz K."/>
            <person name="Wedrychowicz H."/>
        </authorList>
    </citation>
    <scope>NUCLEOTIDE SEQUENCE [LARGE SCALE GENOMIC DNA]</scope>
    <source>
        <strain evidence="2 3">DSM 24574</strain>
    </source>
</reference>
<feature type="chain" id="PRO_5013064774" evidence="1">
    <location>
        <begin position="22"/>
        <end position="166"/>
    </location>
</feature>
<accession>A0A1M5R015</accession>
<gene>
    <name evidence="2" type="ORF">SAMN04488109_3120</name>
</gene>
<dbReference type="RefSeq" id="WP_073135749.1">
    <property type="nucleotide sequence ID" value="NZ_FQWQ01000002.1"/>
</dbReference>
<dbReference type="STRING" id="947013.SAMN04488109_3120"/>
<dbReference type="InterPro" id="IPR032710">
    <property type="entry name" value="NTF2-like_dom_sf"/>
</dbReference>
<proteinExistence type="predicted"/>
<dbReference type="PROSITE" id="PS51257">
    <property type="entry name" value="PROKAR_LIPOPROTEIN"/>
    <property type="match status" value="1"/>
</dbReference>
<evidence type="ECO:0000313" key="2">
    <source>
        <dbReference type="EMBL" id="SHH19682.1"/>
    </source>
</evidence>